<evidence type="ECO:0000256" key="2">
    <source>
        <dbReference type="ARBA" id="ARBA00022908"/>
    </source>
</evidence>
<keyword evidence="9" id="KW-1185">Reference proteome</keyword>
<dbReference type="Pfam" id="PF00589">
    <property type="entry name" value="Phage_integrase"/>
    <property type="match status" value="1"/>
</dbReference>
<dbReference type="InterPro" id="IPR002104">
    <property type="entry name" value="Integrase_catalytic"/>
</dbReference>
<dbReference type="InterPro" id="IPR050090">
    <property type="entry name" value="Tyrosine_recombinase_XerCD"/>
</dbReference>
<evidence type="ECO:0000256" key="4">
    <source>
        <dbReference type="ARBA" id="ARBA00023172"/>
    </source>
</evidence>
<dbReference type="InterPro" id="IPR004107">
    <property type="entry name" value="Integrase_SAM-like_N"/>
</dbReference>
<evidence type="ECO:0000313" key="8">
    <source>
        <dbReference type="EMBL" id="MBS2214040.1"/>
    </source>
</evidence>
<organism evidence="8 9">
    <name type="scientific">Carboxylicivirga mesophila</name>
    <dbReference type="NCBI Taxonomy" id="1166478"/>
    <lineage>
        <taxon>Bacteria</taxon>
        <taxon>Pseudomonadati</taxon>
        <taxon>Bacteroidota</taxon>
        <taxon>Bacteroidia</taxon>
        <taxon>Marinilabiliales</taxon>
        <taxon>Marinilabiliaceae</taxon>
        <taxon>Carboxylicivirga</taxon>
    </lineage>
</organism>
<dbReference type="Gene3D" id="1.10.150.130">
    <property type="match status" value="1"/>
</dbReference>
<proteinExistence type="inferred from homology"/>
<dbReference type="Proteomes" id="UP000721861">
    <property type="component" value="Unassembled WGS sequence"/>
</dbReference>
<evidence type="ECO:0000259" key="6">
    <source>
        <dbReference type="PROSITE" id="PS51898"/>
    </source>
</evidence>
<dbReference type="EMBL" id="JAGUCN010000060">
    <property type="protein sequence ID" value="MBS2214040.1"/>
    <property type="molecule type" value="Genomic_DNA"/>
</dbReference>
<protein>
    <submittedName>
        <fullName evidence="8">Tyrosine-type recombinase/integrase</fullName>
    </submittedName>
</protein>
<keyword evidence="3 5" id="KW-0238">DNA-binding</keyword>
<evidence type="ECO:0000256" key="1">
    <source>
        <dbReference type="ARBA" id="ARBA00008857"/>
    </source>
</evidence>
<evidence type="ECO:0000313" key="9">
    <source>
        <dbReference type="Proteomes" id="UP000721861"/>
    </source>
</evidence>
<feature type="domain" description="Tyr recombinase" evidence="6">
    <location>
        <begin position="197"/>
        <end position="369"/>
    </location>
</feature>
<accession>A0ABS5KGB3</accession>
<dbReference type="PROSITE" id="PS51900">
    <property type="entry name" value="CB"/>
    <property type="match status" value="1"/>
</dbReference>
<dbReference type="Pfam" id="PF13495">
    <property type="entry name" value="Phage_int_SAM_4"/>
    <property type="match status" value="1"/>
</dbReference>
<dbReference type="Gene3D" id="1.10.443.10">
    <property type="entry name" value="Intergrase catalytic core"/>
    <property type="match status" value="1"/>
</dbReference>
<comment type="similarity">
    <text evidence="1">Belongs to the 'phage' integrase family.</text>
</comment>
<dbReference type="InterPro" id="IPR044068">
    <property type="entry name" value="CB"/>
</dbReference>
<reference evidence="8 9" key="1">
    <citation type="journal article" date="2014" name="Int. J. Syst. Evol. Microbiol.">
        <title>Carboxylicivirga gen. nov. in the family Marinilabiliaceae with two novel species, Carboxylicivirga mesophila sp. nov. and Carboxylicivirga taeanensis sp. nov., and reclassification of Cytophaga fermentans as Saccharicrinis fermentans gen. nov., comb. nov.</title>
        <authorList>
            <person name="Yang S.H."/>
            <person name="Seo H.S."/>
            <person name="Woo J.H."/>
            <person name="Oh H.M."/>
            <person name="Jang H."/>
            <person name="Lee J.H."/>
            <person name="Kim S.J."/>
            <person name="Kwon K.K."/>
        </authorList>
    </citation>
    <scope>NUCLEOTIDE SEQUENCE [LARGE SCALE GENOMIC DNA]</scope>
    <source>
        <strain evidence="8 9">JCM 18290</strain>
    </source>
</reference>
<evidence type="ECO:0000256" key="3">
    <source>
        <dbReference type="ARBA" id="ARBA00023125"/>
    </source>
</evidence>
<evidence type="ECO:0000256" key="5">
    <source>
        <dbReference type="PROSITE-ProRule" id="PRU01248"/>
    </source>
</evidence>
<feature type="domain" description="Core-binding (CB)" evidence="7">
    <location>
        <begin position="97"/>
        <end position="180"/>
    </location>
</feature>
<keyword evidence="4" id="KW-0233">DNA recombination</keyword>
<name>A0ABS5KGB3_9BACT</name>
<dbReference type="InterPro" id="IPR013762">
    <property type="entry name" value="Integrase-like_cat_sf"/>
</dbReference>
<dbReference type="PANTHER" id="PTHR30349">
    <property type="entry name" value="PHAGE INTEGRASE-RELATED"/>
    <property type="match status" value="1"/>
</dbReference>
<keyword evidence="2" id="KW-0229">DNA integration</keyword>
<comment type="caution">
    <text evidence="8">The sequence shown here is derived from an EMBL/GenBank/DDBJ whole genome shotgun (WGS) entry which is preliminary data.</text>
</comment>
<evidence type="ECO:0000259" key="7">
    <source>
        <dbReference type="PROSITE" id="PS51900"/>
    </source>
</evidence>
<sequence length="374" mass="43951">MSTKPTVTLQKCTHRNQAIVAFRFEYDKTLIEHIRKLPHMRWSQTQQYWYQATALFNLNTVFEHLKPIAYVNYAPLYNTPASEATLQPPAIPKYAHRQTIELPHGYAEKLEQKRYSESTQRTYVAYFKDFVYAMNGKPLDAISEERINAYILSLIKEHNISSSQQNQRINAIKFYYEKVLGKERMLFDIDRPRREKRLPEVLSKNEIFSLIKQTKNIKHKCLIMLIYSCGLRRSEAINIQLTDMNSKRRTLLIRHAKGNKDRTVPIPEKTMNIIKEYYFKHKPSTWLFEGVNHQPYSATSIDKVIKRAARNAGITRRVYPHILRHSFATHHLEQGTDLRHIQVHLGHSSTKTTDIYTHVSNKAIARIKNPIDDF</sequence>
<dbReference type="PANTHER" id="PTHR30349:SF64">
    <property type="entry name" value="PROPHAGE INTEGRASE INTD-RELATED"/>
    <property type="match status" value="1"/>
</dbReference>
<dbReference type="InterPro" id="IPR011010">
    <property type="entry name" value="DNA_brk_join_enz"/>
</dbReference>
<dbReference type="SUPFAM" id="SSF56349">
    <property type="entry name" value="DNA breaking-rejoining enzymes"/>
    <property type="match status" value="1"/>
</dbReference>
<dbReference type="InterPro" id="IPR010998">
    <property type="entry name" value="Integrase_recombinase_N"/>
</dbReference>
<dbReference type="RefSeq" id="WP_212232045.1">
    <property type="nucleotide sequence ID" value="NZ_JAGUCN010000060.1"/>
</dbReference>
<dbReference type="PROSITE" id="PS51898">
    <property type="entry name" value="TYR_RECOMBINASE"/>
    <property type="match status" value="1"/>
</dbReference>
<gene>
    <name evidence="8" type="ORF">KEM09_21725</name>
</gene>